<keyword evidence="2" id="KW-1185">Reference proteome</keyword>
<accession>A0A9J5WNM4</accession>
<evidence type="ECO:0000313" key="2">
    <source>
        <dbReference type="Proteomes" id="UP000824120"/>
    </source>
</evidence>
<dbReference type="PANTHER" id="PTHR48302">
    <property type="entry name" value="ULP1 PROTEASE FAMILY, C-TERMINAL CATALYTIC DOMAIN CONTAINING PROTEIN"/>
    <property type="match status" value="1"/>
</dbReference>
<comment type="caution">
    <text evidence="1">The sequence shown here is derived from an EMBL/GenBank/DDBJ whole genome shotgun (WGS) entry which is preliminary data.</text>
</comment>
<protein>
    <submittedName>
        <fullName evidence="1">Uncharacterized protein</fullName>
    </submittedName>
</protein>
<name>A0A9J5WNM4_SOLCO</name>
<dbReference type="AlphaFoldDB" id="A0A9J5WNM4"/>
<organism evidence="1 2">
    <name type="scientific">Solanum commersonii</name>
    <name type="common">Commerson's wild potato</name>
    <name type="synonym">Commerson's nightshade</name>
    <dbReference type="NCBI Taxonomy" id="4109"/>
    <lineage>
        <taxon>Eukaryota</taxon>
        <taxon>Viridiplantae</taxon>
        <taxon>Streptophyta</taxon>
        <taxon>Embryophyta</taxon>
        <taxon>Tracheophyta</taxon>
        <taxon>Spermatophyta</taxon>
        <taxon>Magnoliopsida</taxon>
        <taxon>eudicotyledons</taxon>
        <taxon>Gunneridae</taxon>
        <taxon>Pentapetalae</taxon>
        <taxon>asterids</taxon>
        <taxon>lamiids</taxon>
        <taxon>Solanales</taxon>
        <taxon>Solanaceae</taxon>
        <taxon>Solanoideae</taxon>
        <taxon>Solaneae</taxon>
        <taxon>Solanum</taxon>
    </lineage>
</organism>
<evidence type="ECO:0000313" key="1">
    <source>
        <dbReference type="EMBL" id="KAG5576783.1"/>
    </source>
</evidence>
<dbReference type="EMBL" id="JACXVP010000011">
    <property type="protein sequence ID" value="KAG5576783.1"/>
    <property type="molecule type" value="Genomic_DNA"/>
</dbReference>
<dbReference type="Proteomes" id="UP000824120">
    <property type="component" value="Chromosome 11"/>
</dbReference>
<sequence>MSFKNLMKSYRHKINFTQKLYRLMGMSYAFQVTFRNISPSSTELAVFDLTHFIGTARNQVVIFVVPDEFDDFTTPPLSNVHMRPILYGSSSTQTNKK</sequence>
<reference evidence="1 2" key="1">
    <citation type="submission" date="2020-09" db="EMBL/GenBank/DDBJ databases">
        <title>De no assembly of potato wild relative species, Solanum commersonii.</title>
        <authorList>
            <person name="Cho K."/>
        </authorList>
    </citation>
    <scope>NUCLEOTIDE SEQUENCE [LARGE SCALE GENOMIC DNA]</scope>
    <source>
        <strain evidence="1">LZ3.2</strain>
        <tissue evidence="1">Leaf</tissue>
    </source>
</reference>
<dbReference type="PANTHER" id="PTHR48302:SF2">
    <property type="entry name" value="DUF1985 DOMAIN-CONTAINING PROTEIN"/>
    <property type="match status" value="1"/>
</dbReference>
<proteinExistence type="predicted"/>
<gene>
    <name evidence="1" type="ORF">H5410_056917</name>
</gene>